<dbReference type="SUPFAM" id="SSF69304">
    <property type="entry name" value="Tricorn protease N-terminal domain"/>
    <property type="match status" value="1"/>
</dbReference>
<reference evidence="3 4" key="1">
    <citation type="submission" date="2018-08" db="EMBL/GenBank/DDBJ databases">
        <title>Form III RuBisCO-mediated autotrophy in Thermodesulfobium bacteria.</title>
        <authorList>
            <person name="Toshchakov S.V."/>
            <person name="Kublanov I.V."/>
            <person name="Frolov E."/>
            <person name="Bonch-Osmolovskaya E.A."/>
            <person name="Tourova T.P."/>
            <person name="Chernych N.A."/>
            <person name="Lebedinsky A.V."/>
        </authorList>
    </citation>
    <scope>NUCLEOTIDE SEQUENCE [LARGE SCALE GENOMIC DNA]</scope>
    <source>
        <strain evidence="3 4">SR</strain>
    </source>
</reference>
<dbReference type="AlphaFoldDB" id="A0A3D8P2B5"/>
<evidence type="ECO:0000313" key="4">
    <source>
        <dbReference type="Proteomes" id="UP000256329"/>
    </source>
</evidence>
<dbReference type="Proteomes" id="UP000256329">
    <property type="component" value="Unassembled WGS sequence"/>
</dbReference>
<dbReference type="PANTHER" id="PTHR32305">
    <property type="match status" value="1"/>
</dbReference>
<proteinExistence type="predicted"/>
<dbReference type="OrthoDB" id="513777at2"/>
<name>A0A3D8P2B5_9THEO</name>
<comment type="caution">
    <text evidence="3">The sequence shown here is derived from an EMBL/GenBank/DDBJ whole genome shotgun (WGS) entry which is preliminary data.</text>
</comment>
<evidence type="ECO:0000313" key="3">
    <source>
        <dbReference type="EMBL" id="RDV80175.1"/>
    </source>
</evidence>
<dbReference type="InterPro" id="IPR056823">
    <property type="entry name" value="TEN-like_YD-shell"/>
</dbReference>
<feature type="domain" description="Teneurin-like YD-shell" evidence="2">
    <location>
        <begin position="119"/>
        <end position="235"/>
    </location>
</feature>
<dbReference type="NCBIfam" id="TIGR01643">
    <property type="entry name" value="YD_repeat_2x"/>
    <property type="match status" value="3"/>
</dbReference>
<feature type="non-terminal residue" evidence="3">
    <location>
        <position position="302"/>
    </location>
</feature>
<dbReference type="Pfam" id="PF05593">
    <property type="entry name" value="RHS_repeat"/>
    <property type="match status" value="2"/>
</dbReference>
<dbReference type="EMBL" id="QSLN01000049">
    <property type="protein sequence ID" value="RDV80175.1"/>
    <property type="molecule type" value="Genomic_DNA"/>
</dbReference>
<dbReference type="InterPro" id="IPR050708">
    <property type="entry name" value="T6SS_VgrG/RHS"/>
</dbReference>
<keyword evidence="1" id="KW-0677">Repeat</keyword>
<organism evidence="3 4">
    <name type="scientific">Ammonifex thiophilus</name>
    <dbReference type="NCBI Taxonomy" id="444093"/>
    <lineage>
        <taxon>Bacteria</taxon>
        <taxon>Bacillati</taxon>
        <taxon>Bacillota</taxon>
        <taxon>Clostridia</taxon>
        <taxon>Thermoanaerobacterales</taxon>
        <taxon>Thermoanaerobacteraceae</taxon>
        <taxon>Ammonifex</taxon>
    </lineage>
</organism>
<keyword evidence="4" id="KW-1185">Reference proteome</keyword>
<gene>
    <name evidence="3" type="ORF">DXX99_10990</name>
</gene>
<sequence>DGRLKSIAFPEGTVNFGYDEAGRLVSVAEGGRTSSYGYDGLGRLVRYTDPRGYTLTYEYDLADRLRVMTYPDGRKVLYDYYPDGRLKSVTDWAGRTTTYEYYPNGLLKKITRPNGTVAEYEYDPAGKVVHLKDCDRQGRVIVEFTYAYSPEGNVVEEKSSVREVPLKLPDAEMTYGPDNRLESFSGQRVEHDADGNLVLGPLGGRPAEFRFDSRNRLVKAGETEYFYDPEGRRIALVHQGKRIDYLIDPSSPLFRVVAQVEGDRWTCYVWGLGLVEEERDGKALFYHYDLRGSTVALTDEKG</sequence>
<feature type="non-terminal residue" evidence="3">
    <location>
        <position position="1"/>
    </location>
</feature>
<dbReference type="InterPro" id="IPR031325">
    <property type="entry name" value="RHS_repeat"/>
</dbReference>
<dbReference type="Pfam" id="PF25023">
    <property type="entry name" value="TEN_YD-shell"/>
    <property type="match status" value="1"/>
</dbReference>
<dbReference type="Gene3D" id="2.180.10.10">
    <property type="entry name" value="RHS repeat-associated core"/>
    <property type="match status" value="1"/>
</dbReference>
<evidence type="ECO:0000259" key="2">
    <source>
        <dbReference type="Pfam" id="PF25023"/>
    </source>
</evidence>
<accession>A0A3D8P2B5</accession>
<protein>
    <submittedName>
        <fullName evidence="3">RHS repeat protein</fullName>
    </submittedName>
</protein>
<dbReference type="InterPro" id="IPR006530">
    <property type="entry name" value="YD"/>
</dbReference>
<dbReference type="PANTHER" id="PTHR32305:SF15">
    <property type="entry name" value="PROTEIN RHSA-RELATED"/>
    <property type="match status" value="1"/>
</dbReference>
<evidence type="ECO:0000256" key="1">
    <source>
        <dbReference type="ARBA" id="ARBA00022737"/>
    </source>
</evidence>